<dbReference type="KEGG" id="char:122133803"/>
<dbReference type="Pfam" id="PF08742">
    <property type="entry name" value="C8"/>
    <property type="match status" value="1"/>
</dbReference>
<dbReference type="Pfam" id="PF01826">
    <property type="entry name" value="TIL"/>
    <property type="match status" value="1"/>
</dbReference>
<dbReference type="GO" id="GO:0005615">
    <property type="term" value="C:extracellular space"/>
    <property type="evidence" value="ECO:0007669"/>
    <property type="project" value="TreeGrafter"/>
</dbReference>
<dbReference type="InterPro" id="IPR014853">
    <property type="entry name" value="VWF/SSPO/ZAN-like_Cys-rich_dom"/>
</dbReference>
<dbReference type="GO" id="GO:0031012">
    <property type="term" value="C:extracellular matrix"/>
    <property type="evidence" value="ECO:0007669"/>
    <property type="project" value="TreeGrafter"/>
</dbReference>
<sequence>MGEGDRNMLCHSIAAYVSDCQDFGVAIKDWRTPTFCPLSCPANSHYQICAQTCDAPCPGLTSIVSCPVTCAEGCACDSDSYFNGTGCIKWDECGCYYDGRTYKVR</sequence>
<evidence type="ECO:0000259" key="2">
    <source>
        <dbReference type="SMART" id="SM00832"/>
    </source>
</evidence>
<feature type="domain" description="VWF/SSPO/Zonadhesin-like cysteine-rich" evidence="2">
    <location>
        <begin position="1"/>
        <end position="37"/>
    </location>
</feature>
<evidence type="ECO:0000313" key="3">
    <source>
        <dbReference type="Proteomes" id="UP000515152"/>
    </source>
</evidence>
<organism evidence="3 4">
    <name type="scientific">Clupea harengus</name>
    <name type="common">Atlantic herring</name>
    <dbReference type="NCBI Taxonomy" id="7950"/>
    <lineage>
        <taxon>Eukaryota</taxon>
        <taxon>Metazoa</taxon>
        <taxon>Chordata</taxon>
        <taxon>Craniata</taxon>
        <taxon>Vertebrata</taxon>
        <taxon>Euteleostomi</taxon>
        <taxon>Actinopterygii</taxon>
        <taxon>Neopterygii</taxon>
        <taxon>Teleostei</taxon>
        <taxon>Clupei</taxon>
        <taxon>Clupeiformes</taxon>
        <taxon>Clupeoidei</taxon>
        <taxon>Clupeidae</taxon>
        <taxon>Clupea</taxon>
    </lineage>
</organism>
<dbReference type="AlphaFoldDB" id="A0A8M1KRB0"/>
<dbReference type="RefSeq" id="XP_042566596.1">
    <property type="nucleotide sequence ID" value="XM_042710662.1"/>
</dbReference>
<dbReference type="PANTHER" id="PTHR11339">
    <property type="entry name" value="EXTRACELLULAR MATRIX GLYCOPROTEIN RELATED"/>
    <property type="match status" value="1"/>
</dbReference>
<reference evidence="4" key="1">
    <citation type="submission" date="2025-08" db="UniProtKB">
        <authorList>
            <consortium name="RefSeq"/>
        </authorList>
    </citation>
    <scope>IDENTIFICATION</scope>
</reference>
<dbReference type="Proteomes" id="UP000515152">
    <property type="component" value="Chromosome 19"/>
</dbReference>
<evidence type="ECO:0000313" key="4">
    <source>
        <dbReference type="RefSeq" id="XP_042566596.1"/>
    </source>
</evidence>
<dbReference type="InterPro" id="IPR050780">
    <property type="entry name" value="Mucin_vWF_Thrombospondin_sf"/>
</dbReference>
<dbReference type="CDD" id="cd19941">
    <property type="entry name" value="TIL"/>
    <property type="match status" value="1"/>
</dbReference>
<dbReference type="PANTHER" id="PTHR11339:SF244">
    <property type="entry name" value="IGGFC-BINDING PROTEIN"/>
    <property type="match status" value="1"/>
</dbReference>
<dbReference type="OrthoDB" id="6236007at2759"/>
<gene>
    <name evidence="4" type="primary">LOC122133803</name>
</gene>
<proteinExistence type="predicted"/>
<dbReference type="SMART" id="SM00832">
    <property type="entry name" value="C8"/>
    <property type="match status" value="1"/>
</dbReference>
<accession>A0A8M1KRB0</accession>
<name>A0A8M1KRB0_CLUHA</name>
<keyword evidence="1" id="KW-1015">Disulfide bond</keyword>
<evidence type="ECO:0000256" key="1">
    <source>
        <dbReference type="ARBA" id="ARBA00023157"/>
    </source>
</evidence>
<dbReference type="InterPro" id="IPR002919">
    <property type="entry name" value="TIL_dom"/>
</dbReference>
<protein>
    <submittedName>
        <fullName evidence="4">IgGFc-binding protein-like</fullName>
    </submittedName>
</protein>
<dbReference type="GeneID" id="122133803"/>
<keyword evidence="3" id="KW-1185">Reference proteome</keyword>